<dbReference type="AlphaFoldDB" id="A0A8X7CDX4"/>
<gene>
    <name evidence="1" type="ORF">TNIN_432031</name>
</gene>
<keyword evidence="2" id="KW-1185">Reference proteome</keyword>
<proteinExistence type="predicted"/>
<reference evidence="1" key="1">
    <citation type="submission" date="2020-08" db="EMBL/GenBank/DDBJ databases">
        <title>Multicomponent nature underlies the extraordinary mechanical properties of spider dragline silk.</title>
        <authorList>
            <person name="Kono N."/>
            <person name="Nakamura H."/>
            <person name="Mori M."/>
            <person name="Yoshida Y."/>
            <person name="Ohtoshi R."/>
            <person name="Malay A.D."/>
            <person name="Moran D.A.P."/>
            <person name="Tomita M."/>
            <person name="Numata K."/>
            <person name="Arakawa K."/>
        </authorList>
    </citation>
    <scope>NUCLEOTIDE SEQUENCE</scope>
</reference>
<name>A0A8X7CDX4_9ARAC</name>
<evidence type="ECO:0000313" key="2">
    <source>
        <dbReference type="Proteomes" id="UP000886998"/>
    </source>
</evidence>
<dbReference type="EMBL" id="BMAV01013619">
    <property type="protein sequence ID" value="GFY61384.1"/>
    <property type="molecule type" value="Genomic_DNA"/>
</dbReference>
<accession>A0A8X7CDX4</accession>
<protein>
    <submittedName>
        <fullName evidence="1">Uncharacterized protein</fullName>
    </submittedName>
</protein>
<evidence type="ECO:0000313" key="1">
    <source>
        <dbReference type="EMBL" id="GFY61384.1"/>
    </source>
</evidence>
<comment type="caution">
    <text evidence="1">The sequence shown here is derived from an EMBL/GenBank/DDBJ whole genome shotgun (WGS) entry which is preliminary data.</text>
</comment>
<dbReference type="Proteomes" id="UP000886998">
    <property type="component" value="Unassembled WGS sequence"/>
</dbReference>
<organism evidence="1 2">
    <name type="scientific">Trichonephila inaurata madagascariensis</name>
    <dbReference type="NCBI Taxonomy" id="2747483"/>
    <lineage>
        <taxon>Eukaryota</taxon>
        <taxon>Metazoa</taxon>
        <taxon>Ecdysozoa</taxon>
        <taxon>Arthropoda</taxon>
        <taxon>Chelicerata</taxon>
        <taxon>Arachnida</taxon>
        <taxon>Araneae</taxon>
        <taxon>Araneomorphae</taxon>
        <taxon>Entelegynae</taxon>
        <taxon>Araneoidea</taxon>
        <taxon>Nephilidae</taxon>
        <taxon>Trichonephila</taxon>
        <taxon>Trichonephila inaurata</taxon>
    </lineage>
</organism>
<sequence>MQRPSACGSRVCVWQTLTWVLNFEGSHQSKPRIMELSHSKRKGRKVNNNEKRSIYIIEDYENRSSEEYRKRLAVRGYGLGSSLFVDLYNSLRCRDRMDYPLRTLPLR</sequence>